<keyword evidence="1" id="KW-0732">Signal</keyword>
<dbReference type="InterPro" id="IPR012341">
    <property type="entry name" value="6hp_glycosidase-like_sf"/>
</dbReference>
<comment type="caution">
    <text evidence="2">The sequence shown here is derived from an EMBL/GenBank/DDBJ whole genome shotgun (WGS) entry which is preliminary data.</text>
</comment>
<protein>
    <recommendedName>
        <fullName evidence="4">Glycoside hydrolase family 65</fullName>
    </recommendedName>
</protein>
<organism evidence="2 3">
    <name type="scientific">Phenylobacterium deserti</name>
    <dbReference type="NCBI Taxonomy" id="1914756"/>
    <lineage>
        <taxon>Bacteria</taxon>
        <taxon>Pseudomonadati</taxon>
        <taxon>Pseudomonadota</taxon>
        <taxon>Alphaproteobacteria</taxon>
        <taxon>Caulobacterales</taxon>
        <taxon>Caulobacteraceae</taxon>
        <taxon>Phenylobacterium</taxon>
    </lineage>
</organism>
<dbReference type="GO" id="GO:0005975">
    <property type="term" value="P:carbohydrate metabolic process"/>
    <property type="evidence" value="ECO:0007669"/>
    <property type="project" value="InterPro"/>
</dbReference>
<evidence type="ECO:0000313" key="3">
    <source>
        <dbReference type="Proteomes" id="UP000249725"/>
    </source>
</evidence>
<accession>A0A328ADM6</accession>
<feature type="signal peptide" evidence="1">
    <location>
        <begin position="1"/>
        <end position="23"/>
    </location>
</feature>
<gene>
    <name evidence="2" type="ORF">DJ018_16785</name>
</gene>
<dbReference type="Gene3D" id="1.50.10.10">
    <property type="match status" value="1"/>
</dbReference>
<evidence type="ECO:0000313" key="2">
    <source>
        <dbReference type="EMBL" id="RAK50828.1"/>
    </source>
</evidence>
<dbReference type="Proteomes" id="UP000249725">
    <property type="component" value="Unassembled WGS sequence"/>
</dbReference>
<dbReference type="RefSeq" id="WP_111516140.1">
    <property type="nucleotide sequence ID" value="NZ_QFYR01000005.1"/>
</dbReference>
<keyword evidence="3" id="KW-1185">Reference proteome</keyword>
<dbReference type="SUPFAM" id="SSF48208">
    <property type="entry name" value="Six-hairpin glycosidases"/>
    <property type="match status" value="1"/>
</dbReference>
<evidence type="ECO:0000256" key="1">
    <source>
        <dbReference type="SAM" id="SignalP"/>
    </source>
</evidence>
<proteinExistence type="predicted"/>
<dbReference type="OrthoDB" id="127395at2"/>
<dbReference type="InterPro" id="IPR008928">
    <property type="entry name" value="6-hairpin_glycosidase_sf"/>
</dbReference>
<reference evidence="3" key="1">
    <citation type="submission" date="2018-05" db="EMBL/GenBank/DDBJ databases">
        <authorList>
            <person name="Li X."/>
        </authorList>
    </citation>
    <scope>NUCLEOTIDE SEQUENCE [LARGE SCALE GENOMIC DNA]</scope>
    <source>
        <strain evidence="3">YIM 73061</strain>
    </source>
</reference>
<dbReference type="AlphaFoldDB" id="A0A328ADM6"/>
<sequence>MAAVRRVFAALASAVLLTTPALAQPIDRQALVSRHNVTLSEIDPHAPLMVGNGDLGFTADITGLQTFPEQYSKLAPLLTMAQWSWHSFPDPKGYTEADGLTQVEVPGRGSQPYAWMRSWSEAEKNPAFTWLRANPHRFSLGRISLELRRRNGRPAAFADLSRTSQTLDLWTGALTSRFVFEGQPVTVETRVLPEDDVVLVEIRSPLVAQKRLGVSVRCPYVTDAVNGDPSDWSRPERHATTVLSRTASRWVLGRKLDDTTYASAIEAPNAAISADGPHGFRVMPARGDRLVVAVAYAPQAEALKPVALSTARTAVTETWRSFWSKGGMVDFTGSTDPRAAELERRVVLSQYLSALNGTGELPPQEEGLFSNSWYGKFHLEMPVWHSGWFAAWGRPEKLQRMMGWYAAHLPEARKEAARHKVEGAWWPKMSGPEGRNSPSTINPFIMWQQPHPIYLAELLYRAQPSAETLQTYGEVVDQTARLLASWPLWDGGKGRYVLGPPIIPVQENHPPLSTINPTFEVEYFRWGLQTAQAWRQRRGLPREPKWDEVIARMSPAPQQDGLYLPVESGPDFWKQAATSACRTHATGECLNRDHPSFLMAYGLIGADRIDPETMRRTFRATEDVWDIRQTWGWDFPMIAMTAARLGEPEKAVDWLFADLKNNQWGVSGMTPRVHLDEHADAFTPTASADVGPDGPGYRRAAETYFPSNGSLLLAVGMMAAGWEGSKGAAPGFPQTGWKVRAEGIRPLP</sequence>
<evidence type="ECO:0008006" key="4">
    <source>
        <dbReference type="Google" id="ProtNLM"/>
    </source>
</evidence>
<feature type="chain" id="PRO_5016257941" description="Glycoside hydrolase family 65" evidence="1">
    <location>
        <begin position="24"/>
        <end position="748"/>
    </location>
</feature>
<dbReference type="EMBL" id="QFYR01000005">
    <property type="protein sequence ID" value="RAK50828.1"/>
    <property type="molecule type" value="Genomic_DNA"/>
</dbReference>
<name>A0A328ADM6_9CAUL</name>